<name>A0A0P1BFV1_9BASI</name>
<dbReference type="Proteomes" id="UP000054845">
    <property type="component" value="Unassembled WGS sequence"/>
</dbReference>
<evidence type="ECO:0000313" key="1">
    <source>
        <dbReference type="EMBL" id="CEH14789.1"/>
    </source>
</evidence>
<reference evidence="1 2" key="1">
    <citation type="submission" date="2014-09" db="EMBL/GenBank/DDBJ databases">
        <authorList>
            <person name="Magalhaes I.L.F."/>
            <person name="Oliveira U."/>
            <person name="Santos F.R."/>
            <person name="Vidigal T.H.D.A."/>
            <person name="Brescovit A.D."/>
            <person name="Santos A.J."/>
        </authorList>
    </citation>
    <scope>NUCLEOTIDE SEQUENCE [LARGE SCALE GENOMIC DNA]</scope>
</reference>
<evidence type="ECO:0000313" key="2">
    <source>
        <dbReference type="Proteomes" id="UP000054845"/>
    </source>
</evidence>
<protein>
    <submittedName>
        <fullName evidence="1">Uncharacterized protein</fullName>
    </submittedName>
</protein>
<organism evidence="1 2">
    <name type="scientific">Ceraceosorus bombacis</name>
    <dbReference type="NCBI Taxonomy" id="401625"/>
    <lineage>
        <taxon>Eukaryota</taxon>
        <taxon>Fungi</taxon>
        <taxon>Dikarya</taxon>
        <taxon>Basidiomycota</taxon>
        <taxon>Ustilaginomycotina</taxon>
        <taxon>Exobasidiomycetes</taxon>
        <taxon>Ceraceosorales</taxon>
        <taxon>Ceraceosoraceae</taxon>
        <taxon>Ceraceosorus</taxon>
    </lineage>
</organism>
<proteinExistence type="predicted"/>
<dbReference type="EMBL" id="CCYA01000248">
    <property type="protein sequence ID" value="CEH14789.1"/>
    <property type="molecule type" value="Genomic_DNA"/>
</dbReference>
<accession>A0A0P1BFV1</accession>
<sequence length="84" mass="9107">MSQMMSRQGCGLAIEYGWWELIDAVLQCASAPTARKTTIATVAKERSIPWQTSSLPSFRLAPTCTAEALQADATGHRLLARVAI</sequence>
<dbReference type="AlphaFoldDB" id="A0A0P1BFV1"/>
<keyword evidence="2" id="KW-1185">Reference proteome</keyword>